<dbReference type="Proteomes" id="UP001231649">
    <property type="component" value="Chromosome 31"/>
</dbReference>
<evidence type="ECO:0000313" key="2">
    <source>
        <dbReference type="Proteomes" id="UP001231649"/>
    </source>
</evidence>
<evidence type="ECO:0000313" key="1">
    <source>
        <dbReference type="EMBL" id="KAJ8705549.1"/>
    </source>
</evidence>
<reference evidence="1" key="1">
    <citation type="submission" date="2023-03" db="EMBL/GenBank/DDBJ databases">
        <title>Chromosome-level genomes of two armyworms, Mythimna separata and Mythimna loreyi, provide insights into the biosynthesis and reception of sex pheromones.</title>
        <authorList>
            <person name="Zhao H."/>
        </authorList>
    </citation>
    <scope>NUCLEOTIDE SEQUENCE</scope>
    <source>
        <strain evidence="1">BeijingLab</strain>
    </source>
</reference>
<gene>
    <name evidence="1" type="ORF">PYW08_012595</name>
</gene>
<keyword evidence="2" id="KW-1185">Reference proteome</keyword>
<name>A0ACC2Q2I3_9NEOP</name>
<organism evidence="1 2">
    <name type="scientific">Mythimna loreyi</name>
    <dbReference type="NCBI Taxonomy" id="667449"/>
    <lineage>
        <taxon>Eukaryota</taxon>
        <taxon>Metazoa</taxon>
        <taxon>Ecdysozoa</taxon>
        <taxon>Arthropoda</taxon>
        <taxon>Hexapoda</taxon>
        <taxon>Insecta</taxon>
        <taxon>Pterygota</taxon>
        <taxon>Neoptera</taxon>
        <taxon>Endopterygota</taxon>
        <taxon>Lepidoptera</taxon>
        <taxon>Glossata</taxon>
        <taxon>Ditrysia</taxon>
        <taxon>Noctuoidea</taxon>
        <taxon>Noctuidae</taxon>
        <taxon>Noctuinae</taxon>
        <taxon>Hadenini</taxon>
        <taxon>Mythimna</taxon>
    </lineage>
</organism>
<accession>A0ACC2Q2I3</accession>
<comment type="caution">
    <text evidence="1">The sequence shown here is derived from an EMBL/GenBank/DDBJ whole genome shotgun (WGS) entry which is preliminary data.</text>
</comment>
<dbReference type="EMBL" id="CM056807">
    <property type="protein sequence ID" value="KAJ8705549.1"/>
    <property type="molecule type" value="Genomic_DNA"/>
</dbReference>
<sequence>MCMDRKIHYTNARSCQQGIKVQVATAQDYRDLTRALKERNVSFHTYSLPEETPTRVVIRRVPKEIPASEVMSDLISQGVPVQAAHRLHKARGRIEYDMVLVICDPTEGHHPIFRVKSVCSLSGISIEKPFRPILVGQCHRCRLYGHSQRNCYATPRCVKCLGSHGTADCPRPKDRTLCTEPPSCVLCGQAGHPANYRGCPRAPKMPAKLAKRTAARQLREAPASIPAPKLPERLAPQRPYPWNMLQHQRAFPALATTPKQVLALLATPIPASPSVPVAPATAEPKVAPKRLAAPATKQAQPSDCGSDDPVGLIILENYSIFMTSEARALSAELSAAKRAGKLDNSGARTPVPKIRLSR</sequence>
<proteinExistence type="predicted"/>
<protein>
    <submittedName>
        <fullName evidence="1">Uncharacterized protein</fullName>
    </submittedName>
</protein>